<comment type="caution">
    <text evidence="7">The sequence shown here is derived from an EMBL/GenBank/DDBJ whole genome shotgun (WGS) entry which is preliminary data.</text>
</comment>
<feature type="domain" description="PA" evidence="6">
    <location>
        <begin position="75"/>
        <end position="157"/>
    </location>
</feature>
<evidence type="ECO:0000259" key="6">
    <source>
        <dbReference type="Pfam" id="PF02225"/>
    </source>
</evidence>
<accession>A0A8J6IXD4</accession>
<dbReference type="AlphaFoldDB" id="A0A8J6IXD4"/>
<evidence type="ECO:0000256" key="1">
    <source>
        <dbReference type="ARBA" id="ARBA00022670"/>
    </source>
</evidence>
<dbReference type="PROSITE" id="PS00138">
    <property type="entry name" value="SUBTILASE_SER"/>
    <property type="match status" value="1"/>
</dbReference>
<dbReference type="PROSITE" id="PS51892">
    <property type="entry name" value="SUBTILASE"/>
    <property type="match status" value="1"/>
</dbReference>
<dbReference type="Proteomes" id="UP000601768">
    <property type="component" value="Unassembled WGS sequence"/>
</dbReference>
<dbReference type="InterPro" id="IPR003137">
    <property type="entry name" value="PA_domain"/>
</dbReference>
<evidence type="ECO:0000313" key="7">
    <source>
        <dbReference type="EMBL" id="MBC3767250.1"/>
    </source>
</evidence>
<evidence type="ECO:0000256" key="4">
    <source>
        <dbReference type="PROSITE-ProRule" id="PRU01240"/>
    </source>
</evidence>
<dbReference type="GO" id="GO:0004252">
    <property type="term" value="F:serine-type endopeptidase activity"/>
    <property type="evidence" value="ECO:0007669"/>
    <property type="project" value="InterPro"/>
</dbReference>
<keyword evidence="8" id="KW-1185">Reference proteome</keyword>
<organism evidence="7 8">
    <name type="scientific">Neptunicella marina</name>
    <dbReference type="NCBI Taxonomy" id="2125989"/>
    <lineage>
        <taxon>Bacteria</taxon>
        <taxon>Pseudomonadati</taxon>
        <taxon>Pseudomonadota</taxon>
        <taxon>Gammaproteobacteria</taxon>
        <taxon>Alteromonadales</taxon>
        <taxon>Alteromonadaceae</taxon>
        <taxon>Neptunicella</taxon>
    </lineage>
</organism>
<dbReference type="InterPro" id="IPR023828">
    <property type="entry name" value="Peptidase_S8_Ser-AS"/>
</dbReference>
<dbReference type="PANTHER" id="PTHR10795">
    <property type="entry name" value="PROPROTEIN CONVERTASE SUBTILISIN/KEXIN"/>
    <property type="match status" value="1"/>
</dbReference>
<reference evidence="7" key="1">
    <citation type="journal article" date="2018" name="Int. J. Syst. Evol. Microbiol.">
        <title>Neptunicella marina gen. nov., sp. nov., isolated from surface seawater.</title>
        <authorList>
            <person name="Liu X."/>
            <person name="Lai Q."/>
            <person name="Du Y."/>
            <person name="Zhang X."/>
            <person name="Liu Z."/>
            <person name="Sun F."/>
            <person name="Shao Z."/>
        </authorList>
    </citation>
    <scope>NUCLEOTIDE SEQUENCE</scope>
    <source>
        <strain evidence="7">S27-2</strain>
    </source>
</reference>
<protein>
    <submittedName>
        <fullName evidence="7">S8 family serine peptidase</fullName>
    </submittedName>
</protein>
<dbReference type="Gene3D" id="3.50.30.30">
    <property type="match status" value="1"/>
</dbReference>
<keyword evidence="2" id="KW-0378">Hydrolase</keyword>
<gene>
    <name evidence="7" type="ORF">H8B19_15320</name>
</gene>
<evidence type="ECO:0000256" key="2">
    <source>
        <dbReference type="ARBA" id="ARBA00022801"/>
    </source>
</evidence>
<reference evidence="7" key="2">
    <citation type="submission" date="2020-08" db="EMBL/GenBank/DDBJ databases">
        <authorList>
            <person name="Lai Q."/>
        </authorList>
    </citation>
    <scope>NUCLEOTIDE SEQUENCE</scope>
    <source>
        <strain evidence="7">S27-2</strain>
    </source>
</reference>
<dbReference type="Gene3D" id="3.40.50.200">
    <property type="entry name" value="Peptidase S8/S53 domain"/>
    <property type="match status" value="1"/>
</dbReference>
<keyword evidence="1" id="KW-0645">Protease</keyword>
<name>A0A8J6IXD4_9ALTE</name>
<dbReference type="Pfam" id="PF00082">
    <property type="entry name" value="Peptidase_S8"/>
    <property type="match status" value="1"/>
</dbReference>
<dbReference type="SUPFAM" id="SSF52743">
    <property type="entry name" value="Subtilisin-like"/>
    <property type="match status" value="1"/>
</dbReference>
<dbReference type="InterPro" id="IPR000209">
    <property type="entry name" value="Peptidase_S8/S53_dom"/>
</dbReference>
<comment type="similarity">
    <text evidence="4">Belongs to the peptidase S8 family.</text>
</comment>
<evidence type="ECO:0000313" key="8">
    <source>
        <dbReference type="Proteomes" id="UP000601768"/>
    </source>
</evidence>
<dbReference type="InterPro" id="IPR036852">
    <property type="entry name" value="Peptidase_S8/S53_dom_sf"/>
</dbReference>
<feature type="domain" description="Peptidase S8/S53" evidence="5">
    <location>
        <begin position="2"/>
        <end position="301"/>
    </location>
</feature>
<evidence type="ECO:0000259" key="5">
    <source>
        <dbReference type="Pfam" id="PF00082"/>
    </source>
</evidence>
<evidence type="ECO:0000256" key="3">
    <source>
        <dbReference type="ARBA" id="ARBA00022825"/>
    </source>
</evidence>
<sequence>MVNAAGNDVHSAQGKSINCPACIESGIAVANTTHGRYFGQTLQVSAKNYPVYPGDNHYSLASTEFRLASLNSIAPLADDGCTPFNSAIFEHALVMVDYRHMCTLEQVAQNVKSAGGGAVLVYQSGAFGMATIEPFVPLEGEYVIPVYGVSRETGLALFELAYTGKNIATLDATFKAHVEPQFVDMMHPFSSTGPNNNPAVLKPDLSAPGTHVLSALSPDIFSFGGLPLSTSRTSVKQDDVVFGLMTGTSMATPQAAGAVALLKQQHPDWSVGQIKSALTSTATDDIRLGVEKASPFWQGAGRINIDSALRAALGFEQVSFASGACIGGCSFSNKVSLNNTESVDSWSVNVKFENPLVEARLDGIDSFIKSEQIGQDGATFSLHADTSLATP</sequence>
<dbReference type="GO" id="GO:0006508">
    <property type="term" value="P:proteolysis"/>
    <property type="evidence" value="ECO:0007669"/>
    <property type="project" value="UniProtKB-KW"/>
</dbReference>
<dbReference type="InterPro" id="IPR045051">
    <property type="entry name" value="SBT"/>
</dbReference>
<dbReference type="EMBL" id="JACNEP010000015">
    <property type="protein sequence ID" value="MBC3767250.1"/>
    <property type="molecule type" value="Genomic_DNA"/>
</dbReference>
<proteinExistence type="inferred from homology"/>
<dbReference type="Pfam" id="PF02225">
    <property type="entry name" value="PA"/>
    <property type="match status" value="1"/>
</dbReference>
<comment type="caution">
    <text evidence="4">Lacks conserved residue(s) required for the propagation of feature annotation.</text>
</comment>
<dbReference type="RefSeq" id="WP_186507768.1">
    <property type="nucleotide sequence ID" value="NZ_JACNEP010000015.1"/>
</dbReference>
<keyword evidence="3" id="KW-0720">Serine protease</keyword>